<reference evidence="1 2" key="1">
    <citation type="submission" date="2020-02" db="EMBL/GenBank/DDBJ databases">
        <title>Draft genome sequence of Haematococcus lacustris strain NIES-144.</title>
        <authorList>
            <person name="Morimoto D."/>
            <person name="Nakagawa S."/>
            <person name="Yoshida T."/>
            <person name="Sawayama S."/>
        </authorList>
    </citation>
    <scope>NUCLEOTIDE SEQUENCE [LARGE SCALE GENOMIC DNA]</scope>
    <source>
        <strain evidence="1 2">NIES-144</strain>
    </source>
</reference>
<keyword evidence="2" id="KW-1185">Reference proteome</keyword>
<evidence type="ECO:0000313" key="2">
    <source>
        <dbReference type="Proteomes" id="UP000485058"/>
    </source>
</evidence>
<protein>
    <submittedName>
        <fullName evidence="1">Uncharacterized protein</fullName>
    </submittedName>
</protein>
<comment type="caution">
    <text evidence="1">The sequence shown here is derived from an EMBL/GenBank/DDBJ whole genome shotgun (WGS) entry which is preliminary data.</text>
</comment>
<proteinExistence type="predicted"/>
<dbReference type="EMBL" id="BLLF01001503">
    <property type="protein sequence ID" value="GFH19689.1"/>
    <property type="molecule type" value="Genomic_DNA"/>
</dbReference>
<accession>A0A699ZJF5</accession>
<dbReference type="Proteomes" id="UP000485058">
    <property type="component" value="Unassembled WGS sequence"/>
</dbReference>
<organism evidence="1 2">
    <name type="scientific">Haematococcus lacustris</name>
    <name type="common">Green alga</name>
    <name type="synonym">Haematococcus pluvialis</name>
    <dbReference type="NCBI Taxonomy" id="44745"/>
    <lineage>
        <taxon>Eukaryota</taxon>
        <taxon>Viridiplantae</taxon>
        <taxon>Chlorophyta</taxon>
        <taxon>core chlorophytes</taxon>
        <taxon>Chlorophyceae</taxon>
        <taxon>CS clade</taxon>
        <taxon>Chlamydomonadales</taxon>
        <taxon>Haematococcaceae</taxon>
        <taxon>Haematococcus</taxon>
    </lineage>
</organism>
<name>A0A699ZJF5_HAELA</name>
<evidence type="ECO:0000313" key="1">
    <source>
        <dbReference type="EMBL" id="GFH19689.1"/>
    </source>
</evidence>
<sequence length="25" mass="2812">MEPGQELLLLSELQGSYAFVVFDEP</sequence>
<gene>
    <name evidence="1" type="ORF">HaLaN_16677</name>
</gene>
<dbReference type="AlphaFoldDB" id="A0A699ZJF5"/>